<comment type="caution">
    <text evidence="1">The sequence shown here is derived from an EMBL/GenBank/DDBJ whole genome shotgun (WGS) entry which is preliminary data.</text>
</comment>
<dbReference type="AlphaFoldDB" id="A0AAX2CFD5"/>
<organism evidence="1 2">
    <name type="scientific">Bacillus cytotoxicus</name>
    <dbReference type="NCBI Taxonomy" id="580165"/>
    <lineage>
        <taxon>Bacteria</taxon>
        <taxon>Bacillati</taxon>
        <taxon>Bacillota</taxon>
        <taxon>Bacilli</taxon>
        <taxon>Bacillales</taxon>
        <taxon>Bacillaceae</taxon>
        <taxon>Bacillus</taxon>
        <taxon>Bacillus cereus group</taxon>
    </lineage>
</organism>
<reference evidence="1 2" key="1">
    <citation type="submission" date="2016-08" db="EMBL/GenBank/DDBJ databases">
        <authorList>
            <person name="Loux V."/>
            <person name="Rue O."/>
        </authorList>
    </citation>
    <scope>NUCLEOTIDE SEQUENCE [LARGE SCALE GENOMIC DNA]</scope>
    <source>
        <strain evidence="1 2">AFSSA_08CEB44bac</strain>
    </source>
</reference>
<evidence type="ECO:0000313" key="1">
    <source>
        <dbReference type="EMBL" id="SCL89627.1"/>
    </source>
</evidence>
<sequence>MSLIDEMLVFYEKRRLVNTGQVST</sequence>
<accession>A0AAX2CFD5</accession>
<proteinExistence type="predicted"/>
<gene>
    <name evidence="1" type="ORF">BCB44BAC_01572</name>
</gene>
<dbReference type="EMBL" id="FMIK01000021">
    <property type="protein sequence ID" value="SCL89627.1"/>
    <property type="molecule type" value="Genomic_DNA"/>
</dbReference>
<name>A0AAX2CFD5_9BACI</name>
<evidence type="ECO:0000313" key="2">
    <source>
        <dbReference type="Proteomes" id="UP000242164"/>
    </source>
</evidence>
<dbReference type="Proteomes" id="UP000242164">
    <property type="component" value="Unassembled WGS sequence"/>
</dbReference>
<protein>
    <submittedName>
        <fullName evidence="1">Uncharacterized protein</fullName>
    </submittedName>
</protein>